<evidence type="ECO:0000256" key="1">
    <source>
        <dbReference type="ARBA" id="ARBA00007734"/>
    </source>
</evidence>
<gene>
    <name evidence="3" type="ORF">KKC1_15530</name>
</gene>
<dbReference type="PANTHER" id="PTHR37423">
    <property type="entry name" value="SOLUBLE LYTIC MUREIN TRANSGLYCOSYLASE-RELATED"/>
    <property type="match status" value="1"/>
</dbReference>
<dbReference type="SUPFAM" id="SSF53955">
    <property type="entry name" value="Lysozyme-like"/>
    <property type="match status" value="1"/>
</dbReference>
<feature type="domain" description="Transglycosylase SLT" evidence="2">
    <location>
        <begin position="45"/>
        <end position="155"/>
    </location>
</feature>
<dbReference type="InterPro" id="IPR008258">
    <property type="entry name" value="Transglycosylase_SLT_dom_1"/>
</dbReference>
<dbReference type="PANTHER" id="PTHR37423:SF5">
    <property type="entry name" value="SOLUBLE LYTIC MUREIN TRANSGLYCOSYLASE"/>
    <property type="match status" value="1"/>
</dbReference>
<dbReference type="PROSITE" id="PS00922">
    <property type="entry name" value="TRANSGLYCOSYLASE"/>
    <property type="match status" value="1"/>
</dbReference>
<dbReference type="InterPro" id="IPR000189">
    <property type="entry name" value="Transglyc_AS"/>
</dbReference>
<dbReference type="EMBL" id="BDGJ01000073">
    <property type="protein sequence ID" value="GAW92399.1"/>
    <property type="molecule type" value="Genomic_DNA"/>
</dbReference>
<evidence type="ECO:0000313" key="4">
    <source>
        <dbReference type="Proteomes" id="UP000197032"/>
    </source>
</evidence>
<comment type="caution">
    <text evidence="3">The sequence shown here is derived from an EMBL/GenBank/DDBJ whole genome shotgun (WGS) entry which is preliminary data.</text>
</comment>
<sequence length="204" mass="24163">MRMVINLLRLRRIVLVLLLLALLVVVLINSSWFWKIFYPLPYREAIFSSARQFRVDPYLIAAVIRVESRFYARAESHRGARGLMQIMPETAAWAAREMGLEFHEDKLFEPEFNILIGTWYLANLQAEFQNNLPLVLAAYNGGRGNVRHWLEKKPKDRQYGDLEWIPFAETRYFVQKVLRDYRMYRRLYASEHAGESVNPYFLGK</sequence>
<comment type="similarity">
    <text evidence="1">Belongs to the transglycosylase Slt family.</text>
</comment>
<reference evidence="4" key="1">
    <citation type="journal article" date="2017" name="Appl. Environ. Microbiol.">
        <title>Genomic analysis of Calderihabitans maritimus KKC1, a thermophilic hydrogenogenic carboxydotrophic bacterium isolated from marine sediment.</title>
        <authorList>
            <person name="Omae K."/>
            <person name="Yoneda Y."/>
            <person name="Fukuyama Y."/>
            <person name="Yoshida T."/>
            <person name="Sako Y."/>
        </authorList>
    </citation>
    <scope>NUCLEOTIDE SEQUENCE [LARGE SCALE GENOMIC DNA]</scope>
    <source>
        <strain evidence="4">KKC1</strain>
    </source>
</reference>
<proteinExistence type="inferred from homology"/>
<accession>A0A1Z5HSA0</accession>
<dbReference type="GO" id="GO:0000270">
    <property type="term" value="P:peptidoglycan metabolic process"/>
    <property type="evidence" value="ECO:0007669"/>
    <property type="project" value="InterPro"/>
</dbReference>
<dbReference type="AlphaFoldDB" id="A0A1Z5HSA0"/>
<protein>
    <submittedName>
        <fullName evidence="3">Lytic transglycosylase catalytic</fullName>
    </submittedName>
</protein>
<name>A0A1Z5HSA0_9FIRM</name>
<dbReference type="GO" id="GO:0008933">
    <property type="term" value="F:peptidoglycan lytic transglycosylase activity"/>
    <property type="evidence" value="ECO:0007669"/>
    <property type="project" value="InterPro"/>
</dbReference>
<dbReference type="CDD" id="cd16896">
    <property type="entry name" value="LT_Slt70-like"/>
    <property type="match status" value="1"/>
</dbReference>
<organism evidence="3 4">
    <name type="scientific">Calderihabitans maritimus</name>
    <dbReference type="NCBI Taxonomy" id="1246530"/>
    <lineage>
        <taxon>Bacteria</taxon>
        <taxon>Bacillati</taxon>
        <taxon>Bacillota</taxon>
        <taxon>Clostridia</taxon>
        <taxon>Neomoorellales</taxon>
        <taxon>Calderihabitantaceae</taxon>
        <taxon>Calderihabitans</taxon>
    </lineage>
</organism>
<dbReference type="Gene3D" id="1.10.530.10">
    <property type="match status" value="1"/>
</dbReference>
<evidence type="ECO:0000259" key="2">
    <source>
        <dbReference type="Pfam" id="PF01464"/>
    </source>
</evidence>
<dbReference type="GO" id="GO:0016020">
    <property type="term" value="C:membrane"/>
    <property type="evidence" value="ECO:0007669"/>
    <property type="project" value="InterPro"/>
</dbReference>
<evidence type="ECO:0000313" key="3">
    <source>
        <dbReference type="EMBL" id="GAW92399.1"/>
    </source>
</evidence>
<dbReference type="Proteomes" id="UP000197032">
    <property type="component" value="Unassembled WGS sequence"/>
</dbReference>
<keyword evidence="4" id="KW-1185">Reference proteome</keyword>
<dbReference type="Pfam" id="PF01464">
    <property type="entry name" value="SLT"/>
    <property type="match status" value="1"/>
</dbReference>
<dbReference type="InterPro" id="IPR023346">
    <property type="entry name" value="Lysozyme-like_dom_sf"/>
</dbReference>